<gene>
    <name evidence="2" type="ORF">EXE59_05775</name>
</gene>
<organism evidence="2 3">
    <name type="scientific">Nocardioides eburneiflavus</name>
    <dbReference type="NCBI Taxonomy" id="2518372"/>
    <lineage>
        <taxon>Bacteria</taxon>
        <taxon>Bacillati</taxon>
        <taxon>Actinomycetota</taxon>
        <taxon>Actinomycetes</taxon>
        <taxon>Propionibacteriales</taxon>
        <taxon>Nocardioidaceae</taxon>
        <taxon>Nocardioides</taxon>
    </lineage>
</organism>
<dbReference type="AlphaFoldDB" id="A0A4Z1C3D1"/>
<accession>A0A4Z1C3D1</accession>
<dbReference type="OrthoDB" id="9812120at2"/>
<keyword evidence="1" id="KW-0732">Signal</keyword>
<sequence>MTRGNRARLAALTTALLTLPLLSGPPALAADRTPTAEVATDARAAGRTPSRLPGGGKTVFGKKRFLTAYYGTAGTSSLGVLGETDPDRAFSRIVRAGTPFLQRGERLLPVYELIVTVADGADAPGADGDHAHDVLHSRVQSYIDAARRNGVLLLLDLQPGRTDFLSTAKRWQWALEDPWVGLALDPEWRVGPGEFPGQTIGSVSAREINRTAGWLSRLTRDNGLPQKLFVIHQFTPGMVPDIRKVRRRDGLAMVQHVDGFGSPADKLATYRNVAVPRKFTMGFKVFYDEDVPRMRPKQVRRALPDVRFVSYQ</sequence>
<evidence type="ECO:0008006" key="4">
    <source>
        <dbReference type="Google" id="ProtNLM"/>
    </source>
</evidence>
<protein>
    <recommendedName>
        <fullName evidence="4">Lipoprotein</fullName>
    </recommendedName>
</protein>
<comment type="caution">
    <text evidence="2">The sequence shown here is derived from an EMBL/GenBank/DDBJ whole genome shotgun (WGS) entry which is preliminary data.</text>
</comment>
<proteinExistence type="predicted"/>
<keyword evidence="3" id="KW-1185">Reference proteome</keyword>
<name>A0A4Z1C3D1_9ACTN</name>
<feature type="signal peptide" evidence="1">
    <location>
        <begin position="1"/>
        <end position="29"/>
    </location>
</feature>
<evidence type="ECO:0000313" key="3">
    <source>
        <dbReference type="Proteomes" id="UP000297496"/>
    </source>
</evidence>
<evidence type="ECO:0000256" key="1">
    <source>
        <dbReference type="SAM" id="SignalP"/>
    </source>
</evidence>
<dbReference type="Proteomes" id="UP000297496">
    <property type="component" value="Unassembled WGS sequence"/>
</dbReference>
<dbReference type="RefSeq" id="WP_135838050.1">
    <property type="nucleotide sequence ID" value="NZ_SRRO01000001.1"/>
</dbReference>
<evidence type="ECO:0000313" key="2">
    <source>
        <dbReference type="EMBL" id="TGN63512.1"/>
    </source>
</evidence>
<reference evidence="2 3" key="1">
    <citation type="submission" date="2019-04" db="EMBL/GenBank/DDBJ databases">
        <title>Three New Species of Nocardioides, Nocardioides euryhalodurans sp. nov., Nocardioides seonyuensis sp. nov. and Nocardioides eburneoflavus sp. nov. Isolated from Soil.</title>
        <authorList>
            <person name="Roh S.G."/>
            <person name="Lee C."/>
            <person name="Kim M.-K."/>
            <person name="Kim S.B."/>
        </authorList>
    </citation>
    <scope>NUCLEOTIDE SEQUENCE [LARGE SCALE GENOMIC DNA]</scope>
    <source>
        <strain evidence="2 3">MMS17-SY213</strain>
    </source>
</reference>
<feature type="chain" id="PRO_5021341375" description="Lipoprotein" evidence="1">
    <location>
        <begin position="30"/>
        <end position="312"/>
    </location>
</feature>
<dbReference type="EMBL" id="SRRO01000001">
    <property type="protein sequence ID" value="TGN63512.1"/>
    <property type="molecule type" value="Genomic_DNA"/>
</dbReference>